<keyword evidence="3" id="KW-0223">Dioxygenase</keyword>
<feature type="domain" description="Prolyl 4-hydroxylase alpha subunit" evidence="7">
    <location>
        <begin position="79"/>
        <end position="266"/>
    </location>
</feature>
<evidence type="ECO:0000259" key="7">
    <source>
        <dbReference type="SMART" id="SM00702"/>
    </source>
</evidence>
<dbReference type="PANTHER" id="PTHR10869">
    <property type="entry name" value="PROLYL 4-HYDROXYLASE ALPHA SUBUNIT"/>
    <property type="match status" value="1"/>
</dbReference>
<dbReference type="AlphaFoldDB" id="A0A813GA74"/>
<dbReference type="GO" id="GO:0031418">
    <property type="term" value="F:L-ascorbic acid binding"/>
    <property type="evidence" value="ECO:0007669"/>
    <property type="project" value="InterPro"/>
</dbReference>
<evidence type="ECO:0000256" key="2">
    <source>
        <dbReference type="ARBA" id="ARBA00022723"/>
    </source>
</evidence>
<evidence type="ECO:0000256" key="4">
    <source>
        <dbReference type="ARBA" id="ARBA00023002"/>
    </source>
</evidence>
<dbReference type="OMA" id="PVSCNPN"/>
<keyword evidence="4" id="KW-0560">Oxidoreductase</keyword>
<keyword evidence="10" id="KW-1185">Reference proteome</keyword>
<comment type="caution">
    <text evidence="8">The sequence shown here is derived from an EMBL/GenBank/DDBJ whole genome shotgun (WGS) entry which is preliminary data.</text>
</comment>
<feature type="region of interest" description="Disordered" evidence="6">
    <location>
        <begin position="1"/>
        <end position="52"/>
    </location>
</feature>
<dbReference type="EMBL" id="CAJNNW010031799">
    <property type="protein sequence ID" value="CAE8709116.1"/>
    <property type="molecule type" value="Genomic_DNA"/>
</dbReference>
<accession>A0A813GA74</accession>
<dbReference type="GO" id="GO:0005783">
    <property type="term" value="C:endoplasmic reticulum"/>
    <property type="evidence" value="ECO:0007669"/>
    <property type="project" value="TreeGrafter"/>
</dbReference>
<evidence type="ECO:0000313" key="8">
    <source>
        <dbReference type="EMBL" id="CAE8623102.1"/>
    </source>
</evidence>
<dbReference type="OrthoDB" id="433671at2759"/>
<dbReference type="GO" id="GO:0004656">
    <property type="term" value="F:procollagen-proline 4-dioxygenase activity"/>
    <property type="evidence" value="ECO:0007669"/>
    <property type="project" value="TreeGrafter"/>
</dbReference>
<evidence type="ECO:0000313" key="9">
    <source>
        <dbReference type="EMBL" id="CAE8709116.1"/>
    </source>
</evidence>
<dbReference type="Pfam" id="PF13640">
    <property type="entry name" value="2OG-FeII_Oxy_3"/>
    <property type="match status" value="1"/>
</dbReference>
<dbReference type="SMART" id="SM00702">
    <property type="entry name" value="P4Hc"/>
    <property type="match status" value="1"/>
</dbReference>
<keyword evidence="2" id="KW-0479">Metal-binding</keyword>
<reference evidence="8" key="1">
    <citation type="submission" date="2021-02" db="EMBL/GenBank/DDBJ databases">
        <authorList>
            <person name="Dougan E. K."/>
            <person name="Rhodes N."/>
            <person name="Thang M."/>
            <person name="Chan C."/>
        </authorList>
    </citation>
    <scope>NUCLEOTIDE SEQUENCE</scope>
</reference>
<dbReference type="EMBL" id="CAJNNV010028114">
    <property type="protein sequence ID" value="CAE8623102.1"/>
    <property type="molecule type" value="Genomic_DNA"/>
</dbReference>
<evidence type="ECO:0000256" key="1">
    <source>
        <dbReference type="ARBA" id="ARBA00001961"/>
    </source>
</evidence>
<name>A0A813GA74_POLGL</name>
<gene>
    <name evidence="8" type="ORF">PGLA1383_LOCUS40415</name>
    <name evidence="9" type="ORF">PGLA2088_LOCUS35284</name>
</gene>
<dbReference type="InterPro" id="IPR045054">
    <property type="entry name" value="P4HA-like"/>
</dbReference>
<dbReference type="GO" id="GO:0005506">
    <property type="term" value="F:iron ion binding"/>
    <property type="evidence" value="ECO:0007669"/>
    <property type="project" value="InterPro"/>
</dbReference>
<dbReference type="Gene3D" id="2.60.120.620">
    <property type="entry name" value="q2cbj1_9rhob like domain"/>
    <property type="match status" value="1"/>
</dbReference>
<evidence type="ECO:0000256" key="5">
    <source>
        <dbReference type="ARBA" id="ARBA00023004"/>
    </source>
</evidence>
<dbReference type="InterPro" id="IPR044862">
    <property type="entry name" value="Pro_4_hyd_alph_FE2OG_OXY"/>
</dbReference>
<evidence type="ECO:0000256" key="3">
    <source>
        <dbReference type="ARBA" id="ARBA00022964"/>
    </source>
</evidence>
<protein>
    <recommendedName>
        <fullName evidence="7">Prolyl 4-hydroxylase alpha subunit domain-containing protein</fullName>
    </recommendedName>
</protein>
<proteinExistence type="predicted"/>
<sequence length="271" mass="30556">MGAKRKDKESKDEEKARPGARQSTFRLPEPDRTIHISAPPVLPPFQESEDTDGAGYEAEAFALPRKMQLMHLSLLTRPVAISAIDNFLTEEECRGWISWGERKGFEEAKQKQNSVFAHRDNGRIEFDGPEVASQIWLRMKPFVPETVGCPPRKALGCSPRIRVYRYTRGQRFGQHVDGSREEPSMGGSTHFTVLIYLNGGDREEKDLQVKGGETVFWKDHDGKKPALVFPPTRGVCLFHGHGDDCMTHEGAGVEDGVKYVLRTDVVYEDEK</sequence>
<evidence type="ECO:0000256" key="6">
    <source>
        <dbReference type="SAM" id="MobiDB-lite"/>
    </source>
</evidence>
<feature type="compositionally biased region" description="Basic and acidic residues" evidence="6">
    <location>
        <begin position="1"/>
        <end position="17"/>
    </location>
</feature>
<evidence type="ECO:0000313" key="10">
    <source>
        <dbReference type="Proteomes" id="UP000654075"/>
    </source>
</evidence>
<organism evidence="8 10">
    <name type="scientific">Polarella glacialis</name>
    <name type="common">Dinoflagellate</name>
    <dbReference type="NCBI Taxonomy" id="89957"/>
    <lineage>
        <taxon>Eukaryota</taxon>
        <taxon>Sar</taxon>
        <taxon>Alveolata</taxon>
        <taxon>Dinophyceae</taxon>
        <taxon>Suessiales</taxon>
        <taxon>Suessiaceae</taxon>
        <taxon>Polarella</taxon>
    </lineage>
</organism>
<dbReference type="InterPro" id="IPR006620">
    <property type="entry name" value="Pro_4_hyd_alph"/>
</dbReference>
<dbReference type="Proteomes" id="UP000626109">
    <property type="component" value="Unassembled WGS sequence"/>
</dbReference>
<keyword evidence="5" id="KW-0408">Iron</keyword>
<dbReference type="PANTHER" id="PTHR10869:SF236">
    <property type="entry name" value="PROLYL 4-HYDROXYLASE ALPHA SUBUNIT DOMAIN-CONTAINING PROTEIN"/>
    <property type="match status" value="1"/>
</dbReference>
<dbReference type="Proteomes" id="UP000654075">
    <property type="component" value="Unassembled WGS sequence"/>
</dbReference>
<comment type="cofactor">
    <cofactor evidence="1">
        <name>L-ascorbate</name>
        <dbReference type="ChEBI" id="CHEBI:38290"/>
    </cofactor>
</comment>